<evidence type="ECO:0000313" key="3">
    <source>
        <dbReference type="EMBL" id="TIB25580.1"/>
    </source>
</evidence>
<sequence length="199" mass="21993">MLLNKIGLIFSAFAIAIAATAFAQPLVKEVMGNTEGIQGEKQGTTITPIALNNTATNTTTTPPRELSIAEIVRNIDLNNNYTQALSELEDISASGDVRVMNSLLEQLNSVIESASGELSRFNMKNTTIFNYSEINNLIRYTEQKTKKIVVPVVDKKLGQKLDTHDKQQLHHLYDQVCDLGDELRTSLPSLVYQQITILG</sequence>
<evidence type="ECO:0000256" key="1">
    <source>
        <dbReference type="SAM" id="SignalP"/>
    </source>
</evidence>
<evidence type="ECO:0000313" key="4">
    <source>
        <dbReference type="Proteomes" id="UP000306954"/>
    </source>
</evidence>
<feature type="signal peptide" evidence="1">
    <location>
        <begin position="1"/>
        <end position="23"/>
    </location>
</feature>
<dbReference type="Proteomes" id="UP000310689">
    <property type="component" value="Unassembled WGS sequence"/>
</dbReference>
<dbReference type="AlphaFoldDB" id="A0A4T0JKY3"/>
<protein>
    <submittedName>
        <fullName evidence="2">Uncharacterized protein</fullName>
    </submittedName>
</protein>
<dbReference type="OrthoDB" id="3363877at2759"/>
<dbReference type="EMBL" id="SPOF01000004">
    <property type="protein sequence ID" value="TIB16284.1"/>
    <property type="molecule type" value="Genomic_DNA"/>
</dbReference>
<dbReference type="Proteomes" id="UP000306954">
    <property type="component" value="Unassembled WGS sequence"/>
</dbReference>
<reference evidence="4 5" key="1">
    <citation type="submission" date="2019-03" db="EMBL/GenBank/DDBJ databases">
        <title>Sequencing 23 genomes of Wallemia ichthyophaga.</title>
        <authorList>
            <person name="Gostincar C."/>
        </authorList>
    </citation>
    <scope>NUCLEOTIDE SEQUENCE [LARGE SCALE GENOMIC DNA]</scope>
    <source>
        <strain evidence="3 5">EXF-6200</strain>
        <strain evidence="2 4">EXF-8621</strain>
    </source>
</reference>
<name>A0A4T0JKY3_WALIC</name>
<keyword evidence="1" id="KW-0732">Signal</keyword>
<accession>A0A4T0JKY3</accession>
<comment type="caution">
    <text evidence="2">The sequence shown here is derived from an EMBL/GenBank/DDBJ whole genome shotgun (WGS) entry which is preliminary data.</text>
</comment>
<gene>
    <name evidence="3" type="ORF">E3P86_04171</name>
    <name evidence="2" type="ORF">E3P90_00566</name>
</gene>
<dbReference type="EMBL" id="SPOI01000627">
    <property type="protein sequence ID" value="TIB25580.1"/>
    <property type="molecule type" value="Genomic_DNA"/>
</dbReference>
<feature type="chain" id="PRO_5044609164" evidence="1">
    <location>
        <begin position="24"/>
        <end position="199"/>
    </location>
</feature>
<evidence type="ECO:0000313" key="2">
    <source>
        <dbReference type="EMBL" id="TIB16284.1"/>
    </source>
</evidence>
<proteinExistence type="predicted"/>
<organism evidence="2 4">
    <name type="scientific">Wallemia ichthyophaga</name>
    <dbReference type="NCBI Taxonomy" id="245174"/>
    <lineage>
        <taxon>Eukaryota</taxon>
        <taxon>Fungi</taxon>
        <taxon>Dikarya</taxon>
        <taxon>Basidiomycota</taxon>
        <taxon>Wallemiomycotina</taxon>
        <taxon>Wallemiomycetes</taxon>
        <taxon>Wallemiales</taxon>
        <taxon>Wallemiaceae</taxon>
        <taxon>Wallemia</taxon>
    </lineage>
</organism>
<evidence type="ECO:0000313" key="5">
    <source>
        <dbReference type="Proteomes" id="UP000310689"/>
    </source>
</evidence>